<reference evidence="1 2" key="1">
    <citation type="journal article" date="2010" name="Nature">
        <title>Genome sequencing and analysis of the model grass Brachypodium distachyon.</title>
        <authorList>
            <consortium name="International Brachypodium Initiative"/>
        </authorList>
    </citation>
    <scope>NUCLEOTIDE SEQUENCE [LARGE SCALE GENOMIC DNA]</scope>
    <source>
        <strain evidence="1 2">Bd21</strain>
    </source>
</reference>
<reference evidence="1" key="2">
    <citation type="submission" date="2017-06" db="EMBL/GenBank/DDBJ databases">
        <title>WGS assembly of Brachypodium distachyon.</title>
        <authorList>
            <consortium name="The International Brachypodium Initiative"/>
            <person name="Lucas S."/>
            <person name="Harmon-Smith M."/>
            <person name="Lail K."/>
            <person name="Tice H."/>
            <person name="Grimwood J."/>
            <person name="Bruce D."/>
            <person name="Barry K."/>
            <person name="Shu S."/>
            <person name="Lindquist E."/>
            <person name="Wang M."/>
            <person name="Pitluck S."/>
            <person name="Vogel J.P."/>
            <person name="Garvin D.F."/>
            <person name="Mockler T.C."/>
            <person name="Schmutz J."/>
            <person name="Rokhsar D."/>
            <person name="Bevan M.W."/>
        </authorList>
    </citation>
    <scope>NUCLEOTIDE SEQUENCE</scope>
    <source>
        <strain evidence="1">Bd21</strain>
    </source>
</reference>
<accession>A0A2K2CN89</accession>
<reference evidence="2" key="3">
    <citation type="submission" date="2018-08" db="UniProtKB">
        <authorList>
            <consortium name="EnsemblPlants"/>
        </authorList>
    </citation>
    <scope>IDENTIFICATION</scope>
    <source>
        <strain evidence="2">cv. Bd21</strain>
    </source>
</reference>
<evidence type="ECO:0000313" key="1">
    <source>
        <dbReference type="EMBL" id="PNT63507.1"/>
    </source>
</evidence>
<dbReference type="InParanoid" id="A0A2K2CN89"/>
<dbReference type="EMBL" id="CM000883">
    <property type="protein sequence ID" value="PNT63507.1"/>
    <property type="molecule type" value="Genomic_DNA"/>
</dbReference>
<gene>
    <name evidence="1" type="ORF">BRADI_4g16841v3</name>
</gene>
<sequence>MSTVPANAAGVVAGYLPSQYEQILIDFSKKKFRIYSSFQVECSEAKTLVKNVYTEVRQKQKLGVII</sequence>
<dbReference type="Gramene" id="PNT63507">
    <property type="protein sequence ID" value="PNT63507"/>
    <property type="gene ID" value="BRADI_4g16841v3"/>
</dbReference>
<proteinExistence type="predicted"/>
<dbReference type="Proteomes" id="UP000008810">
    <property type="component" value="Chromosome 4"/>
</dbReference>
<organism evidence="1">
    <name type="scientific">Brachypodium distachyon</name>
    <name type="common">Purple false brome</name>
    <name type="synonym">Trachynia distachya</name>
    <dbReference type="NCBI Taxonomy" id="15368"/>
    <lineage>
        <taxon>Eukaryota</taxon>
        <taxon>Viridiplantae</taxon>
        <taxon>Streptophyta</taxon>
        <taxon>Embryophyta</taxon>
        <taxon>Tracheophyta</taxon>
        <taxon>Spermatophyta</taxon>
        <taxon>Magnoliopsida</taxon>
        <taxon>Liliopsida</taxon>
        <taxon>Poales</taxon>
        <taxon>Poaceae</taxon>
        <taxon>BOP clade</taxon>
        <taxon>Pooideae</taxon>
        <taxon>Stipodae</taxon>
        <taxon>Brachypodieae</taxon>
        <taxon>Brachypodium</taxon>
    </lineage>
</organism>
<dbReference type="EnsemblPlants" id="PNT63507">
    <property type="protein sequence ID" value="PNT63507"/>
    <property type="gene ID" value="BRADI_4g16841v3"/>
</dbReference>
<name>A0A2K2CN89_BRADI</name>
<keyword evidence="3" id="KW-1185">Reference proteome</keyword>
<protein>
    <submittedName>
        <fullName evidence="1 2">Uncharacterized protein</fullName>
    </submittedName>
</protein>
<evidence type="ECO:0000313" key="3">
    <source>
        <dbReference type="Proteomes" id="UP000008810"/>
    </source>
</evidence>
<evidence type="ECO:0000313" key="2">
    <source>
        <dbReference type="EnsemblPlants" id="PNT63507"/>
    </source>
</evidence>
<dbReference type="AlphaFoldDB" id="A0A2K2CN89"/>